<dbReference type="Proteomes" id="UP000092612">
    <property type="component" value="Unassembled WGS sequence"/>
</dbReference>
<sequence length="269" mass="31550">MFILFFIYVLEPIFFLFKDYIPEKNDFENRLRSPKMDSPRFGFRPPIMIILFFVLSTSIKLVSEWYKAEKERALVASQKVTSELSFLKAQLNPHFLFNTLNSIYSLANKKSEDTTVAIVTLSELMRYMIYETNQEYISLTKEVEYIKNYISLHLLRLKDSSGVRVNVHGDLNYKIEPLLLISFIENAFKYGTNYKGDTNIRIKINVENDELNLYVFNACHITKVSDKNSGIGLENIKNRLNLLYPKQHLLEIKSEKKSFEINLTIKLKK</sequence>
<accession>A0A1B8U092</accession>
<dbReference type="AlphaFoldDB" id="A0A1B8U092"/>
<dbReference type="STRING" id="996801.BW723_12415"/>
<dbReference type="InterPro" id="IPR036890">
    <property type="entry name" value="HATPase_C_sf"/>
</dbReference>
<gene>
    <name evidence="2" type="ORF">LPB301_09355</name>
</gene>
<reference evidence="3" key="1">
    <citation type="submission" date="2016-02" db="EMBL/GenBank/DDBJ databases">
        <title>Paenibacillus sp. LPB0068, isolated from Crassostrea gigas.</title>
        <authorList>
            <person name="Shin S.-K."/>
            <person name="Yi H."/>
        </authorList>
    </citation>
    <scope>NUCLEOTIDE SEQUENCE [LARGE SCALE GENOMIC DNA]</scope>
    <source>
        <strain evidence="3">KCTC 23969</strain>
    </source>
</reference>
<dbReference type="InterPro" id="IPR010559">
    <property type="entry name" value="Sig_transdc_His_kin_internal"/>
</dbReference>
<proteinExistence type="predicted"/>
<dbReference type="Gene3D" id="3.30.565.10">
    <property type="entry name" value="Histidine kinase-like ATPase, C-terminal domain"/>
    <property type="match status" value="1"/>
</dbReference>
<dbReference type="SUPFAM" id="SSF55874">
    <property type="entry name" value="ATPase domain of HSP90 chaperone/DNA topoisomerase II/histidine kinase"/>
    <property type="match status" value="1"/>
</dbReference>
<evidence type="ECO:0000313" key="3">
    <source>
        <dbReference type="Proteomes" id="UP000092612"/>
    </source>
</evidence>
<dbReference type="InterPro" id="IPR050640">
    <property type="entry name" value="Bact_2-comp_sensor_kinase"/>
</dbReference>
<comment type="caution">
    <text evidence="2">The sequence shown here is derived from an EMBL/GenBank/DDBJ whole genome shotgun (WGS) entry which is preliminary data.</text>
</comment>
<keyword evidence="3" id="KW-1185">Reference proteome</keyword>
<dbReference type="GO" id="GO:0000155">
    <property type="term" value="F:phosphorelay sensor kinase activity"/>
    <property type="evidence" value="ECO:0007669"/>
    <property type="project" value="InterPro"/>
</dbReference>
<dbReference type="Pfam" id="PF06580">
    <property type="entry name" value="His_kinase"/>
    <property type="match status" value="1"/>
</dbReference>
<dbReference type="OrthoDB" id="9809908at2"/>
<feature type="domain" description="Signal transduction histidine kinase internal region" evidence="1">
    <location>
        <begin position="83"/>
        <end position="159"/>
    </location>
</feature>
<dbReference type="EMBL" id="LSFL01000031">
    <property type="protein sequence ID" value="OBY65298.1"/>
    <property type="molecule type" value="Genomic_DNA"/>
</dbReference>
<dbReference type="PANTHER" id="PTHR34220">
    <property type="entry name" value="SENSOR HISTIDINE KINASE YPDA"/>
    <property type="match status" value="1"/>
</dbReference>
<organism evidence="2 3">
    <name type="scientific">Polaribacter reichenbachii</name>
    <dbReference type="NCBI Taxonomy" id="996801"/>
    <lineage>
        <taxon>Bacteria</taxon>
        <taxon>Pseudomonadati</taxon>
        <taxon>Bacteroidota</taxon>
        <taxon>Flavobacteriia</taxon>
        <taxon>Flavobacteriales</taxon>
        <taxon>Flavobacteriaceae</taxon>
    </lineage>
</organism>
<dbReference type="GO" id="GO:0016020">
    <property type="term" value="C:membrane"/>
    <property type="evidence" value="ECO:0007669"/>
    <property type="project" value="InterPro"/>
</dbReference>
<dbReference type="RefSeq" id="WP_083139747.1">
    <property type="nucleotide sequence ID" value="NZ_CP019337.1"/>
</dbReference>
<name>A0A1B8U092_9FLAO</name>
<evidence type="ECO:0000313" key="2">
    <source>
        <dbReference type="EMBL" id="OBY65298.1"/>
    </source>
</evidence>
<dbReference type="PANTHER" id="PTHR34220:SF7">
    <property type="entry name" value="SENSOR HISTIDINE KINASE YPDA"/>
    <property type="match status" value="1"/>
</dbReference>
<evidence type="ECO:0000259" key="1">
    <source>
        <dbReference type="Pfam" id="PF06580"/>
    </source>
</evidence>
<protein>
    <recommendedName>
        <fullName evidence="1">Signal transduction histidine kinase internal region domain-containing protein</fullName>
    </recommendedName>
</protein>